<proteinExistence type="predicted"/>
<accession>X1A758</accession>
<feature type="non-terminal residue" evidence="1">
    <location>
        <position position="1"/>
    </location>
</feature>
<dbReference type="EMBL" id="BART01014870">
    <property type="protein sequence ID" value="GAG77995.1"/>
    <property type="molecule type" value="Genomic_DNA"/>
</dbReference>
<comment type="caution">
    <text evidence="1">The sequence shown here is derived from an EMBL/GenBank/DDBJ whole genome shotgun (WGS) entry which is preliminary data.</text>
</comment>
<organism evidence="1">
    <name type="scientific">marine sediment metagenome</name>
    <dbReference type="NCBI Taxonomy" id="412755"/>
    <lineage>
        <taxon>unclassified sequences</taxon>
        <taxon>metagenomes</taxon>
        <taxon>ecological metagenomes</taxon>
    </lineage>
</organism>
<dbReference type="AlphaFoldDB" id="X1A758"/>
<evidence type="ECO:0000313" key="1">
    <source>
        <dbReference type="EMBL" id="GAG77995.1"/>
    </source>
</evidence>
<gene>
    <name evidence="1" type="ORF">S01H4_29273</name>
</gene>
<reference evidence="1" key="1">
    <citation type="journal article" date="2014" name="Front. Microbiol.">
        <title>High frequency of phylogenetically diverse reductive dehalogenase-homologous genes in deep subseafloor sedimentary metagenomes.</title>
        <authorList>
            <person name="Kawai M."/>
            <person name="Futagami T."/>
            <person name="Toyoda A."/>
            <person name="Takaki Y."/>
            <person name="Nishi S."/>
            <person name="Hori S."/>
            <person name="Arai W."/>
            <person name="Tsubouchi T."/>
            <person name="Morono Y."/>
            <person name="Uchiyama I."/>
            <person name="Ito T."/>
            <person name="Fujiyama A."/>
            <person name="Inagaki F."/>
            <person name="Takami H."/>
        </authorList>
    </citation>
    <scope>NUCLEOTIDE SEQUENCE</scope>
    <source>
        <strain evidence="1">Expedition CK06-06</strain>
    </source>
</reference>
<name>X1A758_9ZZZZ</name>
<sequence>AFYEEVDGFLKKVLPNIKYKLSLVFHGDKQRLLEAEFVFNIGQHPLEKILI</sequence>
<protein>
    <submittedName>
        <fullName evidence="1">Uncharacterized protein</fullName>
    </submittedName>
</protein>